<dbReference type="AlphaFoldDB" id="A0A9D1HGD6"/>
<dbReference type="Gene3D" id="3.40.50.2300">
    <property type="match status" value="1"/>
</dbReference>
<dbReference type="EMBL" id="DVLT01000038">
    <property type="protein sequence ID" value="HIU02723.1"/>
    <property type="molecule type" value="Genomic_DNA"/>
</dbReference>
<evidence type="ECO:0000313" key="4">
    <source>
        <dbReference type="EMBL" id="HIU02723.1"/>
    </source>
</evidence>
<dbReference type="SUPFAM" id="SSF52172">
    <property type="entry name" value="CheY-like"/>
    <property type="match status" value="1"/>
</dbReference>
<feature type="domain" description="Response regulatory" evidence="2">
    <location>
        <begin position="2"/>
        <end position="121"/>
    </location>
</feature>
<gene>
    <name evidence="4" type="ORF">IAB63_05670</name>
</gene>
<feature type="modified residue" description="4-aspartylphosphate" evidence="1">
    <location>
        <position position="58"/>
    </location>
</feature>
<dbReference type="GO" id="GO:0000156">
    <property type="term" value="F:phosphorelay response regulator activity"/>
    <property type="evidence" value="ECO:0007669"/>
    <property type="project" value="InterPro"/>
</dbReference>
<dbReference type="PANTHER" id="PTHR37299:SF1">
    <property type="entry name" value="STAGE 0 SPORULATION PROTEIN A HOMOLOG"/>
    <property type="match status" value="1"/>
</dbReference>
<comment type="caution">
    <text evidence="4">The sequence shown here is derived from an EMBL/GenBank/DDBJ whole genome shotgun (WGS) entry which is preliminary data.</text>
</comment>
<dbReference type="InterPro" id="IPR011006">
    <property type="entry name" value="CheY-like_superfamily"/>
</dbReference>
<proteinExistence type="predicted"/>
<dbReference type="PROSITE" id="PS50930">
    <property type="entry name" value="HTH_LYTTR"/>
    <property type="match status" value="1"/>
</dbReference>
<reference evidence="4" key="2">
    <citation type="journal article" date="2021" name="PeerJ">
        <title>Extensive microbial diversity within the chicken gut microbiome revealed by metagenomics and culture.</title>
        <authorList>
            <person name="Gilroy R."/>
            <person name="Ravi A."/>
            <person name="Getino M."/>
            <person name="Pursley I."/>
            <person name="Horton D.L."/>
            <person name="Alikhan N.F."/>
            <person name="Baker D."/>
            <person name="Gharbi K."/>
            <person name="Hall N."/>
            <person name="Watson M."/>
            <person name="Adriaenssens E.M."/>
            <person name="Foster-Nyarko E."/>
            <person name="Jarju S."/>
            <person name="Secka A."/>
            <person name="Antonio M."/>
            <person name="Oren A."/>
            <person name="Chaudhuri R.R."/>
            <person name="La Ragione R."/>
            <person name="Hildebrand F."/>
            <person name="Pallen M.J."/>
        </authorList>
    </citation>
    <scope>NUCLEOTIDE SEQUENCE</scope>
    <source>
        <strain evidence="4">CHK187-14744</strain>
    </source>
</reference>
<evidence type="ECO:0000313" key="5">
    <source>
        <dbReference type="Proteomes" id="UP000824164"/>
    </source>
</evidence>
<evidence type="ECO:0000256" key="1">
    <source>
        <dbReference type="PROSITE-ProRule" id="PRU00169"/>
    </source>
</evidence>
<reference evidence="4" key="1">
    <citation type="submission" date="2020-10" db="EMBL/GenBank/DDBJ databases">
        <authorList>
            <person name="Gilroy R."/>
        </authorList>
    </citation>
    <scope>NUCLEOTIDE SEQUENCE</scope>
    <source>
        <strain evidence="4">CHK187-14744</strain>
    </source>
</reference>
<dbReference type="InterPro" id="IPR007492">
    <property type="entry name" value="LytTR_DNA-bd_dom"/>
</dbReference>
<dbReference type="Gene3D" id="2.40.50.1020">
    <property type="entry name" value="LytTr DNA-binding domain"/>
    <property type="match status" value="1"/>
</dbReference>
<dbReference type="InterPro" id="IPR001789">
    <property type="entry name" value="Sig_transdc_resp-reg_receiver"/>
</dbReference>
<name>A0A9D1HGD6_9FIRM</name>
<dbReference type="Pfam" id="PF00072">
    <property type="entry name" value="Response_reg"/>
    <property type="match status" value="1"/>
</dbReference>
<dbReference type="GO" id="GO:0003677">
    <property type="term" value="F:DNA binding"/>
    <property type="evidence" value="ECO:0007669"/>
    <property type="project" value="InterPro"/>
</dbReference>
<evidence type="ECO:0000259" key="2">
    <source>
        <dbReference type="PROSITE" id="PS50110"/>
    </source>
</evidence>
<dbReference type="Proteomes" id="UP000824164">
    <property type="component" value="Unassembled WGS sequence"/>
</dbReference>
<keyword evidence="1" id="KW-0597">Phosphoprotein</keyword>
<dbReference type="PROSITE" id="PS50110">
    <property type="entry name" value="RESPONSE_REGULATORY"/>
    <property type="match status" value="1"/>
</dbReference>
<evidence type="ECO:0000259" key="3">
    <source>
        <dbReference type="PROSITE" id="PS50930"/>
    </source>
</evidence>
<dbReference type="InterPro" id="IPR046947">
    <property type="entry name" value="LytR-like"/>
</dbReference>
<protein>
    <submittedName>
        <fullName evidence="4">Response regulator transcription factor</fullName>
    </submittedName>
</protein>
<dbReference type="SMART" id="SM00448">
    <property type="entry name" value="REC"/>
    <property type="match status" value="1"/>
</dbReference>
<dbReference type="SMART" id="SM00850">
    <property type="entry name" value="LytTR"/>
    <property type="match status" value="1"/>
</dbReference>
<organism evidence="4 5">
    <name type="scientific">Candidatus Onthocola gallistercoris</name>
    <dbReference type="NCBI Taxonomy" id="2840876"/>
    <lineage>
        <taxon>Bacteria</taxon>
        <taxon>Bacillati</taxon>
        <taxon>Bacillota</taxon>
        <taxon>Bacilli</taxon>
        <taxon>Candidatus Onthocola</taxon>
    </lineage>
</organism>
<accession>A0A9D1HGD6</accession>
<dbReference type="Pfam" id="PF04397">
    <property type="entry name" value="LytTR"/>
    <property type="match status" value="1"/>
</dbReference>
<feature type="domain" description="HTH LytTR-type" evidence="3">
    <location>
        <begin position="133"/>
        <end position="231"/>
    </location>
</feature>
<dbReference type="PANTHER" id="PTHR37299">
    <property type="entry name" value="TRANSCRIPTIONAL REGULATOR-RELATED"/>
    <property type="match status" value="1"/>
</dbReference>
<sequence>MRIAVVDDEPFFQEEIIRCLKESGRKLGIRMSIESFDSAEQLRREIRETGTFSAYFLDYSLEGENGFELAQYLNRHGEHPYIIFVTSYDGMAVDAYQLDAFRFIPKLEMESRIEEAVTSIYRECQPGNRRYYILVTRDRIDRVDYRDILYFKKDGRYTQLRTARHWVSIRKSLKEIWDELPPEEFVFVNKSCIVNLSHTVGVQERYVILSSREELPISRSQYKPVRDKIFEYWQAKR</sequence>